<evidence type="ECO:0000256" key="1">
    <source>
        <dbReference type="SAM" id="Phobius"/>
    </source>
</evidence>
<proteinExistence type="predicted"/>
<protein>
    <recommendedName>
        <fullName evidence="3">DUF4203 domain-containing protein</fullName>
    </recommendedName>
</protein>
<feature type="transmembrane region" description="Helical" evidence="1">
    <location>
        <begin position="146"/>
        <end position="166"/>
    </location>
</feature>
<reference evidence="2" key="1">
    <citation type="submission" date="2019-03" db="EMBL/GenBank/DDBJ databases">
        <authorList>
            <person name="Hao L."/>
        </authorList>
    </citation>
    <scope>NUCLEOTIDE SEQUENCE</scope>
</reference>
<keyword evidence="1" id="KW-1133">Transmembrane helix</keyword>
<dbReference type="EMBL" id="CAADRM010000064">
    <property type="protein sequence ID" value="VFU13024.1"/>
    <property type="molecule type" value="Genomic_DNA"/>
</dbReference>
<keyword evidence="1" id="KW-0812">Transmembrane</keyword>
<sequence length="172" mass="18070">MVSLDTINTLAGVCLIMFGRRLYWLFVGLVVMLYGLLASPQLLLGRPGWMVVAVALGAGALAGILAVFFKRTVMAVGGFLAGGFFAFSLAHHFHLTMEYAPWIAGAIAGVLCAVLFSVFFDWSIIILSSLIGSLLITQSFHEGTAASVIIFTALSIAGVVAQAAVMQKGGAK</sequence>
<evidence type="ECO:0008006" key="3">
    <source>
        <dbReference type="Google" id="ProtNLM"/>
    </source>
</evidence>
<feature type="transmembrane region" description="Helical" evidence="1">
    <location>
        <begin position="49"/>
        <end position="69"/>
    </location>
</feature>
<feature type="transmembrane region" description="Helical" evidence="1">
    <location>
        <begin position="124"/>
        <end position="140"/>
    </location>
</feature>
<organism evidence="2">
    <name type="scientific">anaerobic digester metagenome</name>
    <dbReference type="NCBI Taxonomy" id="1263854"/>
    <lineage>
        <taxon>unclassified sequences</taxon>
        <taxon>metagenomes</taxon>
        <taxon>ecological metagenomes</taxon>
    </lineage>
</organism>
<feature type="transmembrane region" description="Helical" evidence="1">
    <location>
        <begin position="22"/>
        <end position="43"/>
    </location>
</feature>
<evidence type="ECO:0000313" key="2">
    <source>
        <dbReference type="EMBL" id="VFU13024.1"/>
    </source>
</evidence>
<accession>A0A485LWM9</accession>
<gene>
    <name evidence="2" type="ORF">SCFA_1560006</name>
</gene>
<name>A0A485LWM9_9ZZZZ</name>
<keyword evidence="1" id="KW-0472">Membrane</keyword>
<feature type="transmembrane region" description="Helical" evidence="1">
    <location>
        <begin position="76"/>
        <end position="93"/>
    </location>
</feature>
<dbReference type="AlphaFoldDB" id="A0A485LWM9"/>